<dbReference type="InterPro" id="IPR023996">
    <property type="entry name" value="TonB-dep_OMP_SusC/RagA"/>
</dbReference>
<comment type="caution">
    <text evidence="15">The sequence shown here is derived from an EMBL/GenBank/DDBJ whole genome shotgun (WGS) entry which is preliminary data.</text>
</comment>
<organism evidence="15 16">
    <name type="scientific">Chitinophaga agrisoli</name>
    <dbReference type="NCBI Taxonomy" id="2607653"/>
    <lineage>
        <taxon>Bacteria</taxon>
        <taxon>Pseudomonadati</taxon>
        <taxon>Bacteroidota</taxon>
        <taxon>Chitinophagia</taxon>
        <taxon>Chitinophagales</taxon>
        <taxon>Chitinophagaceae</taxon>
        <taxon>Chitinophaga</taxon>
    </lineage>
</organism>
<keyword evidence="6" id="KW-0408">Iron</keyword>
<dbReference type="RefSeq" id="WP_149839169.1">
    <property type="nucleotide sequence ID" value="NZ_VUOC01000003.1"/>
</dbReference>
<dbReference type="AlphaFoldDB" id="A0A5B2VTK9"/>
<dbReference type="Gene3D" id="2.170.130.10">
    <property type="entry name" value="TonB-dependent receptor, plug domain"/>
    <property type="match status" value="1"/>
</dbReference>
<feature type="domain" description="Secretin/TonB short N-terminal" evidence="13">
    <location>
        <begin position="88"/>
        <end position="139"/>
    </location>
</feature>
<dbReference type="InterPro" id="IPR039426">
    <property type="entry name" value="TonB-dep_rcpt-like"/>
</dbReference>
<dbReference type="SUPFAM" id="SSF49464">
    <property type="entry name" value="Carboxypeptidase regulatory domain-like"/>
    <property type="match status" value="1"/>
</dbReference>
<dbReference type="Pfam" id="PF13715">
    <property type="entry name" value="CarbopepD_reg_2"/>
    <property type="match status" value="1"/>
</dbReference>
<keyword evidence="15" id="KW-0675">Receptor</keyword>
<keyword evidence="4" id="KW-0406">Ion transport</keyword>
<evidence type="ECO:0000256" key="4">
    <source>
        <dbReference type="ARBA" id="ARBA00022496"/>
    </source>
</evidence>
<dbReference type="InterPro" id="IPR008969">
    <property type="entry name" value="CarboxyPept-like_regulatory"/>
</dbReference>
<evidence type="ECO:0000256" key="9">
    <source>
        <dbReference type="ARBA" id="ARBA00023237"/>
    </source>
</evidence>
<comment type="similarity">
    <text evidence="10 11">Belongs to the TonB-dependent receptor family.</text>
</comment>
<reference evidence="15 16" key="2">
    <citation type="submission" date="2019-09" db="EMBL/GenBank/DDBJ databases">
        <authorList>
            <person name="Jin C."/>
        </authorList>
    </citation>
    <scope>NUCLEOTIDE SEQUENCE [LARGE SCALE GENOMIC DNA]</scope>
    <source>
        <strain evidence="15 16">BN140078</strain>
    </source>
</reference>
<evidence type="ECO:0000259" key="12">
    <source>
        <dbReference type="Pfam" id="PF00593"/>
    </source>
</evidence>
<evidence type="ECO:0000256" key="8">
    <source>
        <dbReference type="ARBA" id="ARBA00023136"/>
    </source>
</evidence>
<keyword evidence="9 10" id="KW-0998">Cell outer membrane</keyword>
<protein>
    <submittedName>
        <fullName evidence="15">TonB-dependent receptor</fullName>
    </submittedName>
</protein>
<dbReference type="EMBL" id="VUOC01000003">
    <property type="protein sequence ID" value="KAA2241662.1"/>
    <property type="molecule type" value="Genomic_DNA"/>
</dbReference>
<name>A0A5B2VTK9_9BACT</name>
<dbReference type="GO" id="GO:0006826">
    <property type="term" value="P:iron ion transport"/>
    <property type="evidence" value="ECO:0007669"/>
    <property type="project" value="UniProtKB-KW"/>
</dbReference>
<dbReference type="InterPro" id="IPR011662">
    <property type="entry name" value="Secretin/TonB_short_N"/>
</dbReference>
<dbReference type="InterPro" id="IPR023997">
    <property type="entry name" value="TonB-dep_OMP_SusC/RagA_CS"/>
</dbReference>
<dbReference type="PROSITE" id="PS52016">
    <property type="entry name" value="TONB_DEPENDENT_REC_3"/>
    <property type="match status" value="1"/>
</dbReference>
<reference evidence="15 16" key="1">
    <citation type="submission" date="2019-09" db="EMBL/GenBank/DDBJ databases">
        <title>Chitinophaga ginsengihumi sp. nov., isolated from soil of ginseng rhizosphere.</title>
        <authorList>
            <person name="Lee J."/>
        </authorList>
    </citation>
    <scope>NUCLEOTIDE SEQUENCE [LARGE SCALE GENOMIC DNA]</scope>
    <source>
        <strain evidence="15 16">BN140078</strain>
    </source>
</reference>
<accession>A0A5B2VTK9</accession>
<dbReference type="InterPro" id="IPR037066">
    <property type="entry name" value="Plug_dom_sf"/>
</dbReference>
<keyword evidence="3 10" id="KW-1134">Transmembrane beta strand</keyword>
<evidence type="ECO:0000256" key="7">
    <source>
        <dbReference type="ARBA" id="ARBA00023077"/>
    </source>
</evidence>
<dbReference type="Proteomes" id="UP000324611">
    <property type="component" value="Unassembled WGS sequence"/>
</dbReference>
<dbReference type="InterPro" id="IPR000531">
    <property type="entry name" value="Beta-barrel_TonB"/>
</dbReference>
<feature type="domain" description="TonB-dependent receptor plug" evidence="14">
    <location>
        <begin position="274"/>
        <end position="380"/>
    </location>
</feature>
<feature type="domain" description="TonB-dependent receptor-like beta-barrel" evidence="12">
    <location>
        <begin position="572"/>
        <end position="1121"/>
    </location>
</feature>
<evidence type="ECO:0000259" key="13">
    <source>
        <dbReference type="Pfam" id="PF07660"/>
    </source>
</evidence>
<dbReference type="InterPro" id="IPR036942">
    <property type="entry name" value="Beta-barrel_TonB_sf"/>
</dbReference>
<evidence type="ECO:0000256" key="5">
    <source>
        <dbReference type="ARBA" id="ARBA00022692"/>
    </source>
</evidence>
<proteinExistence type="inferred from homology"/>
<dbReference type="Pfam" id="PF07715">
    <property type="entry name" value="Plug"/>
    <property type="match status" value="1"/>
</dbReference>
<evidence type="ECO:0000256" key="1">
    <source>
        <dbReference type="ARBA" id="ARBA00004571"/>
    </source>
</evidence>
<dbReference type="SUPFAM" id="SSF56935">
    <property type="entry name" value="Porins"/>
    <property type="match status" value="1"/>
</dbReference>
<keyword evidence="8 10" id="KW-0472">Membrane</keyword>
<sequence length="1168" mass="127569">MQKNSFWLLISRRGRLCLSEPLLDEGSLAFEHNRGLTKMLKAMKLAAILLTVAFMQVKASGLAQNVTISAKDVSLEQVFNVIEKQTGYVVFANEQLLVNTSKVSVDVVNAQLSDLLNMVLRNQPLDYTIQGKTIFLSRKPPVTTRSWALPITALPPPVTGRVVDADGQPLTGVNIVIRGKSKGATTGADGSFSLDVTEGDVLQISFIGFSPLTVRLTGGAFQEVSAEAAGQQPAAAVKSKLVNASASGLLVSLALSTSPLDEIQVVGYGTQRKGDVTGAISSVHADALKDQPVVNLQGALEGKTAGVQIIQNSGAPGAGAQVRIRGLTSINNSDPLYVVDGIPLASNDINIIDPSNIESIDILKDASAQAIYGSRGANGVVLIKTKRGSRGDAEISFGTYQGVAQVRKKLDMVNASDYVMLNNEAYKNANQSSPFTDPPSAYTQSTDWQDALFRNGYVQNYNLAISGGGPNVIYRVSGSYLDQQGTIVGSDYNRINLSNNLTFNPKPGLEFGESLAFNRSVSHSVQTEFGSNVINDAFAEDPTIPVQDANGNYTATKYSDIVNPLAKIHYLYGNWPYTQNGLLGNTYLQYKPIKGLTLKTSYSLDLKFSDTKQFTPTYNVAPNFNNPNAKLYRQKDQVTNWTWDNTINYEFDISSNHHFSVLAGTSAERFTYNYINGSNQGQPGNDPYLQYLDAGISNQQIGGSQQQWGLLSYMGRLNYNFRGTYFLTATLRRDGSSKFGANEKYGNFPSASLGWNVTNESFFPKSSPLSYLKVRGSWGVVGNQASVGYYDYSAGINTYYYAIGNPALAFPVADPAGLANPNLKWEQVEQWNAGFDYSLFNDRLTGSFDYYQKKTKDMLLNLNILSVSGFTQSPRQNAGSMQNSGFEFSADYKQEISKDFKLSAGIHFATIRNKVLDLVLTGQKIYSGNIKPGQTLLTQVGHPVASFYGYVVDGIFQTQAEVDAAPKQRDGTGPGDFRYKNLNGDKVIDEKDQTYLGSPIPKLTYGFNLRGNYKNFDFSMFFSGVYGNKILAAYKYYTNGFFISNYNMETEALGRWTGPGTSTTLPRLIASDPNNNSRVSDWYLQSGSYLRLQNLTIGYTIPKAALKMIKSIRVYAAAQNLLTFTKYKGYDPEIGQQYSGASGTLDIGVDNGTYPQSRTISAGVNLSF</sequence>
<evidence type="ECO:0000256" key="2">
    <source>
        <dbReference type="ARBA" id="ARBA00022448"/>
    </source>
</evidence>
<evidence type="ECO:0000313" key="16">
    <source>
        <dbReference type="Proteomes" id="UP000324611"/>
    </source>
</evidence>
<evidence type="ECO:0000256" key="11">
    <source>
        <dbReference type="RuleBase" id="RU003357"/>
    </source>
</evidence>
<dbReference type="InterPro" id="IPR012910">
    <property type="entry name" value="Plug_dom"/>
</dbReference>
<keyword evidence="4" id="KW-0410">Iron transport</keyword>
<dbReference type="NCBIfam" id="TIGR04057">
    <property type="entry name" value="SusC_RagA_signa"/>
    <property type="match status" value="1"/>
</dbReference>
<gene>
    <name evidence="15" type="ORF">F0L74_17445</name>
</gene>
<evidence type="ECO:0000256" key="10">
    <source>
        <dbReference type="PROSITE-ProRule" id="PRU01360"/>
    </source>
</evidence>
<dbReference type="Pfam" id="PF07660">
    <property type="entry name" value="STN"/>
    <property type="match status" value="1"/>
</dbReference>
<evidence type="ECO:0000259" key="14">
    <source>
        <dbReference type="Pfam" id="PF07715"/>
    </source>
</evidence>
<dbReference type="Gene3D" id="2.40.170.20">
    <property type="entry name" value="TonB-dependent receptor, beta-barrel domain"/>
    <property type="match status" value="1"/>
</dbReference>
<evidence type="ECO:0000256" key="6">
    <source>
        <dbReference type="ARBA" id="ARBA00023004"/>
    </source>
</evidence>
<dbReference type="GO" id="GO:0009279">
    <property type="term" value="C:cell outer membrane"/>
    <property type="evidence" value="ECO:0007669"/>
    <property type="project" value="UniProtKB-SubCell"/>
</dbReference>
<keyword evidence="16" id="KW-1185">Reference proteome</keyword>
<keyword evidence="2 10" id="KW-0813">Transport</keyword>
<dbReference type="NCBIfam" id="TIGR04056">
    <property type="entry name" value="OMP_RagA_SusC"/>
    <property type="match status" value="1"/>
</dbReference>
<evidence type="ECO:0000256" key="3">
    <source>
        <dbReference type="ARBA" id="ARBA00022452"/>
    </source>
</evidence>
<keyword evidence="5 10" id="KW-0812">Transmembrane</keyword>
<dbReference type="Pfam" id="PF00593">
    <property type="entry name" value="TonB_dep_Rec_b-barrel"/>
    <property type="match status" value="1"/>
</dbReference>
<comment type="subcellular location">
    <subcellularLocation>
        <location evidence="1 10">Cell outer membrane</location>
        <topology evidence="1 10">Multi-pass membrane protein</topology>
    </subcellularLocation>
</comment>
<dbReference type="Gene3D" id="2.60.40.1120">
    <property type="entry name" value="Carboxypeptidase-like, regulatory domain"/>
    <property type="match status" value="1"/>
</dbReference>
<keyword evidence="7 11" id="KW-0798">TonB box</keyword>
<evidence type="ECO:0000313" key="15">
    <source>
        <dbReference type="EMBL" id="KAA2241662.1"/>
    </source>
</evidence>